<dbReference type="EC" id="2.7.1.23" evidence="2"/>
<feature type="compositionally biased region" description="Basic and acidic residues" evidence="7">
    <location>
        <begin position="1098"/>
        <end position="1132"/>
    </location>
</feature>
<comment type="similarity">
    <text evidence="1">Belongs to the NAD kinase family.</text>
</comment>
<dbReference type="InterPro" id="IPR002504">
    <property type="entry name" value="NADK"/>
</dbReference>
<evidence type="ECO:0000256" key="3">
    <source>
        <dbReference type="ARBA" id="ARBA00022679"/>
    </source>
</evidence>
<keyword evidence="6" id="KW-0520">NAD</keyword>
<evidence type="ECO:0000256" key="7">
    <source>
        <dbReference type="SAM" id="MobiDB-lite"/>
    </source>
</evidence>
<feature type="region of interest" description="Disordered" evidence="7">
    <location>
        <begin position="446"/>
        <end position="652"/>
    </location>
</feature>
<feature type="compositionally biased region" description="Basic and acidic residues" evidence="7">
    <location>
        <begin position="514"/>
        <end position="525"/>
    </location>
</feature>
<name>A0AAV4B7W5_9GAST</name>
<feature type="compositionally biased region" description="Polar residues" evidence="7">
    <location>
        <begin position="1085"/>
        <end position="1097"/>
    </location>
</feature>
<dbReference type="EMBL" id="BLXT01004654">
    <property type="protein sequence ID" value="GFO16159.1"/>
    <property type="molecule type" value="Genomic_DNA"/>
</dbReference>
<organism evidence="8 9">
    <name type="scientific">Plakobranchus ocellatus</name>
    <dbReference type="NCBI Taxonomy" id="259542"/>
    <lineage>
        <taxon>Eukaryota</taxon>
        <taxon>Metazoa</taxon>
        <taxon>Spiralia</taxon>
        <taxon>Lophotrochozoa</taxon>
        <taxon>Mollusca</taxon>
        <taxon>Gastropoda</taxon>
        <taxon>Heterobranchia</taxon>
        <taxon>Euthyneura</taxon>
        <taxon>Panpulmonata</taxon>
        <taxon>Sacoglossa</taxon>
        <taxon>Placobranchoidea</taxon>
        <taxon>Plakobranchidae</taxon>
        <taxon>Plakobranchus</taxon>
    </lineage>
</organism>
<reference evidence="8 9" key="1">
    <citation type="journal article" date="2021" name="Elife">
        <title>Chloroplast acquisition without the gene transfer in kleptoplastic sea slugs, Plakobranchus ocellatus.</title>
        <authorList>
            <person name="Maeda T."/>
            <person name="Takahashi S."/>
            <person name="Yoshida T."/>
            <person name="Shimamura S."/>
            <person name="Takaki Y."/>
            <person name="Nagai Y."/>
            <person name="Toyoda A."/>
            <person name="Suzuki Y."/>
            <person name="Arimoto A."/>
            <person name="Ishii H."/>
            <person name="Satoh N."/>
            <person name="Nishiyama T."/>
            <person name="Hasebe M."/>
            <person name="Maruyama T."/>
            <person name="Minagawa J."/>
            <person name="Obokata J."/>
            <person name="Shigenobu S."/>
        </authorList>
    </citation>
    <scope>NUCLEOTIDE SEQUENCE [LARGE SCALE GENOMIC DNA]</scope>
</reference>
<feature type="compositionally biased region" description="Basic and acidic residues" evidence="7">
    <location>
        <begin position="386"/>
        <end position="400"/>
    </location>
</feature>
<feature type="region of interest" description="Disordered" evidence="7">
    <location>
        <begin position="281"/>
        <end position="338"/>
    </location>
</feature>
<sequence>MQTLSTDPIPISAAHTLTSWWLVPEDLMNNNGKTCIKGDASHVFLDKNKARNSASESEDSPNNVARTLTHRFAIVSSCCGESESKSSSCSVCLHCLSQCNTCCSMNCPRFNLEKRSGHEDSTNSHRFPNGYIQQPLPGDLDAMLTKLNLKMSNKESPPPRPAEVLLEEGVMQTCDKYTIKADSVDTNGQYSEVIATGNLALAPTTTTTADTVGGIMSVGKSGSPENRYADVSNKQDKSCALTTTRSREVPSHLSLHSTSGFSNGGVCHCCRDLPATLDSGLIPASKDGQHQDLKTIPSSSCSQSSSSLVSSPSSRSSSLSRFLSSSPPSSFSNSVCEERSFPGSPTSLSVISSTAELQSDVLPPYGAIPLTPTSTPPSCRARQATHTHDLSKRTDSDLEHSATNGQITYSSSPSLAMPSYTPEPNSVSSSIAFPKPVAICDQETNNNCGPQNVDSPRPQETSTKMCFQPAPKPGAEKRKPVKSAGRVSRHDAFIRTNSKSALKSRDVAGSPNNPRHERPVTEDTPKSTTRIRSSEISEKTPSARKSNSEQFVSVDQNPQSNFKNWDKKRKPGWEPSDESRPMASSVKSLSDVDSDEETKVSRSQDTPTELPLPATAFSPYPREDRPPSSPLSAAKRAESLHPRPSAKKRGKISRLYTENDEQWMKKFTSAFKGCKMSIPDPSDQRLNWTKPPLSVLIIRKHLDNSVLLPFRDLVIWLVEEKNMLVYVEHKVLDEGHLLDDKDFEKVQHKLKTFREGVDDLTDKVDFIICLGGDGTLLYVSSLFQASVPPVMAFNMGSLGFLTPFQFSPDFKQEVSRVMQGSASLLLRYRLKCVVLKHESEETASNLPHVKNIQKEHKLLKTHKLVLNEVVLDRGPSSYLSNLDLYIEGRRVTTVQGDGLIISTPTGSTAYAVSAGASMIHPSAYCCASRCRDKGRLSVPCILITPICPHSLSFRPIVVPAGVEIKMMLNSNSRGTAMVSFDGRDRQEIHQGDSLRITTAAYPVPSICGMDQIEDWFDGLAVCLNWNIRAQQRPLLRTPSFASIDSVDSMTDLLQSNFSNGYMGSGNPLTSVNDGRGSSGSGSKSLQINEANRSSSESKIAEAKGRVSLSEGKKSIGKDEQKPPDHSKKSMSH</sequence>
<dbReference type="GO" id="GO:0003951">
    <property type="term" value="F:NAD+ kinase activity"/>
    <property type="evidence" value="ECO:0007669"/>
    <property type="project" value="UniProtKB-EC"/>
</dbReference>
<protein>
    <recommendedName>
        <fullName evidence="2">NAD(+) kinase</fullName>
        <ecNumber evidence="2">2.7.1.23</ecNumber>
    </recommendedName>
</protein>
<proteinExistence type="inferred from homology"/>
<dbReference type="PANTHER" id="PTHR20275:SF0">
    <property type="entry name" value="NAD KINASE"/>
    <property type="match status" value="1"/>
</dbReference>
<feature type="compositionally biased region" description="Polar residues" evidence="7">
    <location>
        <begin position="401"/>
        <end position="414"/>
    </location>
</feature>
<dbReference type="Pfam" id="PF20143">
    <property type="entry name" value="NAD_kinase_C"/>
    <property type="match status" value="1"/>
</dbReference>
<dbReference type="InterPro" id="IPR017438">
    <property type="entry name" value="ATP-NAD_kinase_N"/>
</dbReference>
<dbReference type="Proteomes" id="UP000735302">
    <property type="component" value="Unassembled WGS sequence"/>
</dbReference>
<dbReference type="Gene3D" id="3.40.50.10330">
    <property type="entry name" value="Probable inorganic polyphosphate/atp-NAD kinase, domain 1"/>
    <property type="match status" value="1"/>
</dbReference>
<dbReference type="GO" id="GO:0006741">
    <property type="term" value="P:NADP+ biosynthetic process"/>
    <property type="evidence" value="ECO:0007669"/>
    <property type="project" value="InterPro"/>
</dbReference>
<feature type="region of interest" description="Disordered" evidence="7">
    <location>
        <begin position="366"/>
        <end position="428"/>
    </location>
</feature>
<comment type="caution">
    <text evidence="8">The sequence shown here is derived from an EMBL/GenBank/DDBJ whole genome shotgun (WGS) entry which is preliminary data.</text>
</comment>
<dbReference type="InterPro" id="IPR016064">
    <property type="entry name" value="NAD/diacylglycerol_kinase_sf"/>
</dbReference>
<feature type="compositionally biased region" description="Polar residues" evidence="7">
    <location>
        <begin position="539"/>
        <end position="563"/>
    </location>
</feature>
<dbReference type="SUPFAM" id="SSF111331">
    <property type="entry name" value="NAD kinase/diacylglycerol kinase-like"/>
    <property type="match status" value="1"/>
</dbReference>
<dbReference type="AlphaFoldDB" id="A0AAV4B7W5"/>
<feature type="compositionally biased region" description="Polar residues" evidence="7">
    <location>
        <begin position="446"/>
        <end position="465"/>
    </location>
</feature>
<dbReference type="InterPro" id="IPR017437">
    <property type="entry name" value="ATP-NAD_kinase_PpnK-typ_C"/>
</dbReference>
<feature type="compositionally biased region" description="Low complexity" evidence="7">
    <location>
        <begin position="297"/>
        <end position="335"/>
    </location>
</feature>
<keyword evidence="4 8" id="KW-0418">Kinase</keyword>
<accession>A0AAV4B7W5</accession>
<dbReference type="Gene3D" id="2.60.200.30">
    <property type="entry name" value="Probable inorganic polyphosphate/atp-NAD kinase, domain 2"/>
    <property type="match status" value="1"/>
</dbReference>
<evidence type="ECO:0000256" key="1">
    <source>
        <dbReference type="ARBA" id="ARBA00010995"/>
    </source>
</evidence>
<evidence type="ECO:0000313" key="8">
    <source>
        <dbReference type="EMBL" id="GFO16159.1"/>
    </source>
</evidence>
<evidence type="ECO:0000256" key="4">
    <source>
        <dbReference type="ARBA" id="ARBA00022777"/>
    </source>
</evidence>
<dbReference type="PANTHER" id="PTHR20275">
    <property type="entry name" value="NAD KINASE"/>
    <property type="match status" value="1"/>
</dbReference>
<gene>
    <name evidence="8" type="ORF">PoB_004266400</name>
</gene>
<evidence type="ECO:0000256" key="6">
    <source>
        <dbReference type="ARBA" id="ARBA00023027"/>
    </source>
</evidence>
<keyword evidence="9" id="KW-1185">Reference proteome</keyword>
<evidence type="ECO:0000256" key="5">
    <source>
        <dbReference type="ARBA" id="ARBA00022857"/>
    </source>
</evidence>
<keyword evidence="3" id="KW-0808">Transferase</keyword>
<dbReference type="HAMAP" id="MF_00361">
    <property type="entry name" value="NAD_kinase"/>
    <property type="match status" value="1"/>
</dbReference>
<keyword evidence="5" id="KW-0521">NADP</keyword>
<feature type="region of interest" description="Disordered" evidence="7">
    <location>
        <begin position="1064"/>
        <end position="1132"/>
    </location>
</feature>
<evidence type="ECO:0000256" key="2">
    <source>
        <dbReference type="ARBA" id="ARBA00012120"/>
    </source>
</evidence>
<evidence type="ECO:0000313" key="9">
    <source>
        <dbReference type="Proteomes" id="UP000735302"/>
    </source>
</evidence>
<dbReference type="Pfam" id="PF01513">
    <property type="entry name" value="NAD_kinase"/>
    <property type="match status" value="1"/>
</dbReference>
<dbReference type="GO" id="GO:0019674">
    <property type="term" value="P:NAD+ metabolic process"/>
    <property type="evidence" value="ECO:0007669"/>
    <property type="project" value="InterPro"/>
</dbReference>